<organism evidence="1 2">
    <name type="scientific">Burkholderia pseudomallei (strain 1710b)</name>
    <dbReference type="NCBI Taxonomy" id="320372"/>
    <lineage>
        <taxon>Bacteria</taxon>
        <taxon>Pseudomonadati</taxon>
        <taxon>Pseudomonadota</taxon>
        <taxon>Betaproteobacteria</taxon>
        <taxon>Burkholderiales</taxon>
        <taxon>Burkholderiaceae</taxon>
        <taxon>Burkholderia</taxon>
        <taxon>pseudomallei group</taxon>
    </lineage>
</organism>
<dbReference type="Proteomes" id="UP000002700">
    <property type="component" value="Chromosome I"/>
</dbReference>
<dbReference type="KEGG" id="bpm:BURPS1710b_2462"/>
<sequence length="1374" mass="156719">MTAPPGAVAAAVIASADPAARVAEHAQPRARFAPALRMPAHRHRAMHALHVRHQHREAAVRRRHRRDARGRAVRVERIALGRVAAVIDVAHRDRDAALIALLREVRVAFAMRDRHRNPRAFHAREEDRRRALHFDERETRLELLGLVARELRPRLRARDHRREARHHLAAVADAERERVGAREERGEHVGELVVEADRLRPALARAEHVAVREAAARDRAGEIGERRAAGEQVAHVNVMRVEARAVERVGGFEMRVHALLAQDRDTRTRARRDERRGDILRRIERQHGREARIAGVEDRVVLGVRARRVVTQPRDPPAHLAPCALQLDARRLVDLLRVAVHLDRVGLVDRADHVRARGQAMLAQRAEHRVAVRRAHLDDRAEFLGEERADRAILAAAARLLRPVLRVAVVGFVLLIERQHVDVQRHARVPGERHFADGRPQAAVRAVVVREQQVPRIQRLDRREETLQVFRIVDVGRRVADLLRDLRENAAAEAVLPAPKIDRDQHARADVRDAAQLRRQMAAHVLDGRERRDDQRHRRDHFLRDAVVVPLRLHRQRILADRNADAERRAQLHADRLDRVEELRVLALGAARGHPVRGQLQLVERGDRRGRDVRDRLAHRHAARRRRVDHRERRALGHRHRLAGKARVVERGNRAIGDGHLPRADHLVAHRRAAHRAVADRDEERLARDGRVPEHVARGVGKRDARHVHARALDVHALHVAVHPRRLAEQHLHRHVDRIRGRARRLAVDELEAALVGRDADDRERAALARADRLEARQIGGRNRQHVALLRLVRPDLARRQARFLERDLAQLEARTLARAVDNLGERIGQTARADVVNAENRVVLAELPAAVDHFLRAPLDFRVAALDRIEVELGGVRAGGHRARRAAAHADAHARAADLDEQRAGRHVVLVRVRVRDVADAARDHDRLVIAAHLAADVLLVHAEVAAQVRAPEFVVECGAAERAVDHDRQRRRDPVRAAVRRARLLRVARGRRLRGVARVFPRFARARQIQVRHREARQARLRPRAAARRAFVANLAARARRRAGERRDRARVIVRLHLHQRMRELGMPAIPLARLARLARAAREPPLRVRAAHDRRVVRIRDDRALRAHLLRIADHREQRHVLRLPVDRPLRVEDLVAAVFAVRLREHHQLDVGRVALELDERVDEVVDLVVGEREAEFGVRALERGAAFGEHVDRRERLGRQFVEQVPRVLARRDDAFRHPVVQRGRDRRARVGGERLLRADAQDARLQRHRELDAALDPAHARQAAVPRDVGRLARPRRDGAEARQHDEGLGRALLRGGLERRAVMHQRADARFVVGGERLMRVDEMQILAANRDDVAVDLLERVEQAGLTEIGKRRSTGKTREVSHGLD</sequence>
<dbReference type="EnsemblBacteria" id="ABA48290">
    <property type="protein sequence ID" value="ABA48290"/>
    <property type="gene ID" value="BURPS1710b_2462"/>
</dbReference>
<protein>
    <submittedName>
        <fullName evidence="1">Uncharacterized protein</fullName>
    </submittedName>
</protein>
<accession>Q3JRE6</accession>
<gene>
    <name evidence="1" type="ordered locus">BURPS1710b_2462</name>
</gene>
<reference evidence="1 2" key="1">
    <citation type="submission" date="2005-09" db="EMBL/GenBank/DDBJ databases">
        <authorList>
            <person name="Woods D.E."/>
            <person name="Nierman W.C."/>
        </authorList>
    </citation>
    <scope>NUCLEOTIDE SEQUENCE [LARGE SCALE GENOMIC DNA]</scope>
    <source>
        <strain evidence="1 2">1710b</strain>
    </source>
</reference>
<proteinExistence type="predicted"/>
<name>Q3JRE6_BURP1</name>
<dbReference type="EMBL" id="CP000124">
    <property type="protein sequence ID" value="ABA48290.1"/>
    <property type="molecule type" value="Genomic_DNA"/>
</dbReference>
<evidence type="ECO:0000313" key="2">
    <source>
        <dbReference type="Proteomes" id="UP000002700"/>
    </source>
</evidence>
<dbReference type="HOGENOM" id="CLU_005458_0_0_4"/>
<evidence type="ECO:0000313" key="1">
    <source>
        <dbReference type="EMBL" id="ABA48290.1"/>
    </source>
</evidence>